<evidence type="ECO:0000256" key="2">
    <source>
        <dbReference type="ARBA" id="ARBA00023002"/>
    </source>
</evidence>
<dbReference type="NCBIfam" id="NF005559">
    <property type="entry name" value="PRK07231.1"/>
    <property type="match status" value="1"/>
</dbReference>
<gene>
    <name evidence="5" type="ORF">NFI80_03845</name>
</gene>
<keyword evidence="6" id="KW-1185">Reference proteome</keyword>
<name>A0ABY4XN52_9BACT</name>
<dbReference type="Pfam" id="PF13561">
    <property type="entry name" value="adh_short_C2"/>
    <property type="match status" value="1"/>
</dbReference>
<comment type="similarity">
    <text evidence="1">Belongs to the short-chain dehydrogenases/reductases (SDR) family.</text>
</comment>
<feature type="domain" description="Ketoreductase" evidence="4">
    <location>
        <begin position="4"/>
        <end position="184"/>
    </location>
</feature>
<protein>
    <submittedName>
        <fullName evidence="5">Glucose 1-dehydrogenase</fullName>
        <ecNumber evidence="5">1.1.1.47</ecNumber>
    </submittedName>
</protein>
<dbReference type="PANTHER" id="PTHR24321">
    <property type="entry name" value="DEHYDROGENASES, SHORT CHAIN"/>
    <property type="match status" value="1"/>
</dbReference>
<dbReference type="CDD" id="cd05233">
    <property type="entry name" value="SDR_c"/>
    <property type="match status" value="1"/>
</dbReference>
<reference evidence="5" key="1">
    <citation type="submission" date="2022-06" db="EMBL/GenBank/DDBJ databases">
        <title>Novel species in genus Dyadobacter.</title>
        <authorList>
            <person name="Ma C."/>
        </authorList>
    </citation>
    <scope>NUCLEOTIDE SEQUENCE</scope>
    <source>
        <strain evidence="5">CY22</strain>
    </source>
</reference>
<dbReference type="PRINTS" id="PR00080">
    <property type="entry name" value="SDRFAMILY"/>
</dbReference>
<dbReference type="Gene3D" id="3.40.50.720">
    <property type="entry name" value="NAD(P)-binding Rossmann-like Domain"/>
    <property type="match status" value="1"/>
</dbReference>
<dbReference type="EC" id="1.1.1.47" evidence="5"/>
<dbReference type="EMBL" id="CP098805">
    <property type="protein sequence ID" value="USJ31870.1"/>
    <property type="molecule type" value="Genomic_DNA"/>
</dbReference>
<evidence type="ECO:0000313" key="5">
    <source>
        <dbReference type="EMBL" id="USJ31870.1"/>
    </source>
</evidence>
<proteinExistence type="inferred from homology"/>
<dbReference type="PANTHER" id="PTHR24321:SF8">
    <property type="entry name" value="ESTRADIOL 17-BETA-DEHYDROGENASE 8-RELATED"/>
    <property type="match status" value="1"/>
</dbReference>
<dbReference type="InterPro" id="IPR036291">
    <property type="entry name" value="NAD(P)-bd_dom_sf"/>
</dbReference>
<dbReference type="InterPro" id="IPR002347">
    <property type="entry name" value="SDR_fam"/>
</dbReference>
<dbReference type="NCBIfam" id="NF009466">
    <property type="entry name" value="PRK12826.1-2"/>
    <property type="match status" value="1"/>
</dbReference>
<dbReference type="SMART" id="SM00822">
    <property type="entry name" value="PKS_KR"/>
    <property type="match status" value="1"/>
</dbReference>
<evidence type="ECO:0000256" key="1">
    <source>
        <dbReference type="ARBA" id="ARBA00006484"/>
    </source>
</evidence>
<keyword evidence="3" id="KW-0520">NAD</keyword>
<sequence length="249" mass="25916">MKDKVAFVTGAAKGMGEAAVRSFAQAGAAVIIADVDMDAANTLARELTSSGARATAVHCDVTKSEDVKAAVEKAVSLYGGLDFAFNNAGVQARNVFTADMTEQEYDRVMDINLKGVWLCMKYELIQMQKQGGGAIVNNSSIGGIVGGPGRAAYHASKHGVIGLTKSAAAEYAAKGIRINAVCPGTIDTPMVQQMFSQGDLSEEDSKKGAPIGRIGQPQEIADAVLWLCSPQSSFVIGQALTVDGGITIL</sequence>
<dbReference type="GO" id="GO:0047936">
    <property type="term" value="F:glucose 1-dehydrogenase [NAD(P)+] activity"/>
    <property type="evidence" value="ECO:0007669"/>
    <property type="project" value="UniProtKB-EC"/>
</dbReference>
<dbReference type="InterPro" id="IPR057326">
    <property type="entry name" value="KR_dom"/>
</dbReference>
<dbReference type="RefSeq" id="WP_235160260.1">
    <property type="nucleotide sequence ID" value="NZ_CP098805.1"/>
</dbReference>
<evidence type="ECO:0000259" key="4">
    <source>
        <dbReference type="SMART" id="SM00822"/>
    </source>
</evidence>
<evidence type="ECO:0000313" key="6">
    <source>
        <dbReference type="Proteomes" id="UP001055420"/>
    </source>
</evidence>
<keyword evidence="2 5" id="KW-0560">Oxidoreductase</keyword>
<dbReference type="SUPFAM" id="SSF51735">
    <property type="entry name" value="NAD(P)-binding Rossmann-fold domains"/>
    <property type="match status" value="1"/>
</dbReference>
<dbReference type="Proteomes" id="UP001055420">
    <property type="component" value="Chromosome"/>
</dbReference>
<accession>A0ABY4XN52</accession>
<evidence type="ECO:0000256" key="3">
    <source>
        <dbReference type="ARBA" id="ARBA00023027"/>
    </source>
</evidence>
<organism evidence="5 6">
    <name type="scientific">Dyadobacter chenhuakuii</name>
    <dbReference type="NCBI Taxonomy" id="2909339"/>
    <lineage>
        <taxon>Bacteria</taxon>
        <taxon>Pseudomonadati</taxon>
        <taxon>Bacteroidota</taxon>
        <taxon>Cytophagia</taxon>
        <taxon>Cytophagales</taxon>
        <taxon>Spirosomataceae</taxon>
        <taxon>Dyadobacter</taxon>
    </lineage>
</organism>
<dbReference type="PRINTS" id="PR00081">
    <property type="entry name" value="GDHRDH"/>
</dbReference>